<dbReference type="Pfam" id="PF13173">
    <property type="entry name" value="AAA_14"/>
    <property type="match status" value="1"/>
</dbReference>
<dbReference type="InterPro" id="IPR027417">
    <property type="entry name" value="P-loop_NTPase"/>
</dbReference>
<dbReference type="DNASU" id="1468077"/>
<dbReference type="STRING" id="186497.PF0243"/>
<dbReference type="PANTHER" id="PTHR33295">
    <property type="entry name" value="ATPASE"/>
    <property type="match status" value="1"/>
</dbReference>
<evidence type="ECO:0000313" key="2">
    <source>
        <dbReference type="EMBL" id="AAL80367.1"/>
    </source>
</evidence>
<accession>Q8TH21</accession>
<gene>
    <name evidence="2" type="ordered locus">PF0243</name>
</gene>
<evidence type="ECO:0000259" key="1">
    <source>
        <dbReference type="Pfam" id="PF13173"/>
    </source>
</evidence>
<organism evidence="2 3">
    <name type="scientific">Pyrococcus furiosus (strain ATCC 43587 / DSM 3638 / JCM 8422 / Vc1)</name>
    <dbReference type="NCBI Taxonomy" id="186497"/>
    <lineage>
        <taxon>Archaea</taxon>
        <taxon>Methanobacteriati</taxon>
        <taxon>Methanobacteriota</taxon>
        <taxon>Thermococci</taxon>
        <taxon>Thermococcales</taxon>
        <taxon>Thermococcaceae</taxon>
        <taxon>Pyrococcus</taxon>
    </lineage>
</organism>
<dbReference type="SUPFAM" id="SSF52540">
    <property type="entry name" value="P-loop containing nucleoside triphosphate hydrolases"/>
    <property type="match status" value="1"/>
</dbReference>
<dbReference type="PaxDb" id="186497-PF0243"/>
<name>Q8TH21_PYRFU</name>
<dbReference type="InterPro" id="IPR041682">
    <property type="entry name" value="AAA_14"/>
</dbReference>
<reference evidence="2 3" key="1">
    <citation type="journal article" date="1999" name="Genetics">
        <title>Divergence of the hyperthermophilic archaea Pyrococcus furiosus and P. horikoshii inferred from complete genomic sequences.</title>
        <authorList>
            <person name="Maeder D.L."/>
            <person name="Weiss R.B."/>
            <person name="Dunn D.M."/>
            <person name="Cherry J.L."/>
            <person name="Gonzalez J.M."/>
            <person name="DiRuggiero J."/>
            <person name="Robb F.T."/>
        </authorList>
    </citation>
    <scope>NUCLEOTIDE SEQUENCE [LARGE SCALE GENOMIC DNA]</scope>
    <source>
        <strain evidence="3">ATCC 43587 / DSM 3638 / JCM 8422 / Vc1</strain>
    </source>
</reference>
<keyword evidence="3" id="KW-1185">Reference proteome</keyword>
<protein>
    <submittedName>
        <fullName evidence="2">DEXX-box atpase</fullName>
    </submittedName>
</protein>
<proteinExistence type="predicted"/>
<dbReference type="Gene3D" id="3.40.50.300">
    <property type="entry name" value="P-loop containing nucleotide triphosphate hydrolases"/>
    <property type="match status" value="1"/>
</dbReference>
<feature type="domain" description="AAA" evidence="1">
    <location>
        <begin position="58"/>
        <end position="189"/>
    </location>
</feature>
<dbReference type="EMBL" id="AE009950">
    <property type="protein sequence ID" value="AAL80367.1"/>
    <property type="molecule type" value="Genomic_DNA"/>
</dbReference>
<dbReference type="HOGENOM" id="CLU_041527_2_0_2"/>
<evidence type="ECO:0000313" key="3">
    <source>
        <dbReference type="Proteomes" id="UP000001013"/>
    </source>
</evidence>
<dbReference type="KEGG" id="pfu:PF0243"/>
<sequence>MVENYNFSGVPMRLDDLTYMNPWWEGREDYHVRRWKEQRLHWKPGWLEKLSLKPFSLNFVLGPRQVGKTTGIKLLIQELLKDNPPESILYINVKVLPGHRELLNLLREFQELKEKEGVKTGYIFLDEVTSLEGWWRGVKPLIDAGLLKNDVVTVTGSSSLGVRRDIELFPGRRGSGKTIEVMPLSFPEYVEVMGLKKPELYREKVLKLFEDYLTTGGFPTSINGLPMEDLLGAYIGEIVRFGKSLEIAKETLSALIRSAPSATSFRALAGITSGYSYKVVQDYIELFTELYVLGIAYLKQGNQVLYKREKKFFFRDPLLARLFALWSGTELKEDALYEWVVQEHLYRRFGEVYYYRNSYEIDAIAGDLKVEVKAGKTHRRYPKNVRVLEKEDVPFFLLELTHESTSRF</sequence>
<dbReference type="eggNOG" id="arCOG03167">
    <property type="taxonomic scope" value="Archaea"/>
</dbReference>
<dbReference type="PhylomeDB" id="Q8TH21"/>
<dbReference type="Proteomes" id="UP000001013">
    <property type="component" value="Chromosome"/>
</dbReference>
<dbReference type="AlphaFoldDB" id="Q8TH21"/>
<dbReference type="PANTHER" id="PTHR33295:SF18">
    <property type="entry name" value="AAA+ ATPASE DOMAIN-CONTAINING PROTEIN"/>
    <property type="match status" value="1"/>
</dbReference>
<dbReference type="PATRIC" id="fig|186497.12.peg.253"/>